<evidence type="ECO:0000313" key="7">
    <source>
        <dbReference type="EMBL" id="TDL44247.1"/>
    </source>
</evidence>
<proteinExistence type="predicted"/>
<evidence type="ECO:0000313" key="8">
    <source>
        <dbReference type="Proteomes" id="UP000295633"/>
    </source>
</evidence>
<sequence>MKRAIIRWAFVAVALVLLVVAVVASWDSFVDALQDLDLGVVALAALCCIVGLFANGLSWRAIMRSVGLEVPLRDSTRVFMISQVGKYVPGAVWPVLAQAEFARDHGISRPRSLTASIVAMLVGVVMSGVVGVLGLVLSDPTALLRNWWAIVVALLLLACLVPAVLRRIVRLAFRVTRRDEEPVDIVPRALVASAAWSLVMWLLLGLQAWLLLVQLAPGVGYPLAAGAFAFAWLVGFLVIIAPGGLGAREAALVLALSSLVGASAALSLALVSRILMTLADAAGLALGLSLTTRKRAGVPSDRGDEPQPSR</sequence>
<feature type="transmembrane region" description="Helical" evidence="6">
    <location>
        <begin position="219"/>
        <end position="239"/>
    </location>
</feature>
<feature type="transmembrane region" description="Helical" evidence="6">
    <location>
        <begin position="190"/>
        <end position="213"/>
    </location>
</feature>
<protein>
    <submittedName>
        <fullName evidence="7">Flippase-like domain-containing protein</fullName>
    </submittedName>
</protein>
<dbReference type="PANTHER" id="PTHR39087">
    <property type="entry name" value="UPF0104 MEMBRANE PROTEIN MJ1595"/>
    <property type="match status" value="1"/>
</dbReference>
<accession>A0A4R5YLH3</accession>
<dbReference type="EMBL" id="SMZX01000002">
    <property type="protein sequence ID" value="TDL44247.1"/>
    <property type="molecule type" value="Genomic_DNA"/>
</dbReference>
<feature type="transmembrane region" description="Helical" evidence="6">
    <location>
        <begin position="251"/>
        <end position="268"/>
    </location>
</feature>
<evidence type="ECO:0000256" key="4">
    <source>
        <dbReference type="ARBA" id="ARBA00022989"/>
    </source>
</evidence>
<organism evidence="7 8">
    <name type="scientific">Microbacterium oleivorans</name>
    <dbReference type="NCBI Taxonomy" id="273677"/>
    <lineage>
        <taxon>Bacteria</taxon>
        <taxon>Bacillati</taxon>
        <taxon>Actinomycetota</taxon>
        <taxon>Actinomycetes</taxon>
        <taxon>Micrococcales</taxon>
        <taxon>Microbacteriaceae</taxon>
        <taxon>Microbacterium</taxon>
    </lineage>
</organism>
<dbReference type="Pfam" id="PF03706">
    <property type="entry name" value="LPG_synthase_TM"/>
    <property type="match status" value="1"/>
</dbReference>
<name>A0A4R5YLH3_9MICO</name>
<comment type="subcellular location">
    <subcellularLocation>
        <location evidence="1">Cell membrane</location>
        <topology evidence="1">Multi-pass membrane protein</topology>
    </subcellularLocation>
</comment>
<feature type="transmembrane region" description="Helical" evidence="6">
    <location>
        <begin position="113"/>
        <end position="135"/>
    </location>
</feature>
<dbReference type="RefSeq" id="WP_133400160.1">
    <property type="nucleotide sequence ID" value="NZ_SMZX01000002.1"/>
</dbReference>
<evidence type="ECO:0000256" key="1">
    <source>
        <dbReference type="ARBA" id="ARBA00004651"/>
    </source>
</evidence>
<evidence type="ECO:0000256" key="3">
    <source>
        <dbReference type="ARBA" id="ARBA00022692"/>
    </source>
</evidence>
<feature type="transmembrane region" description="Helical" evidence="6">
    <location>
        <begin position="147"/>
        <end position="169"/>
    </location>
</feature>
<keyword evidence="3 6" id="KW-0812">Transmembrane</keyword>
<comment type="caution">
    <text evidence="7">The sequence shown here is derived from an EMBL/GenBank/DDBJ whole genome shotgun (WGS) entry which is preliminary data.</text>
</comment>
<dbReference type="GO" id="GO:0005886">
    <property type="term" value="C:plasma membrane"/>
    <property type="evidence" value="ECO:0007669"/>
    <property type="project" value="UniProtKB-SubCell"/>
</dbReference>
<reference evidence="7 8" key="1">
    <citation type="submission" date="2019-03" db="EMBL/GenBank/DDBJ databases">
        <title>Genome Sequencing and Assembly of Various Microbes Isolated from Partially Reclaimed Soil and Acid Mine Drainage (AMD) Site.</title>
        <authorList>
            <person name="Steinbock B."/>
            <person name="Bechtold R."/>
            <person name="Sevigny J.L."/>
            <person name="Thomas D."/>
            <person name="Cuthill L.R."/>
            <person name="Aveiro Johannsen E.J."/>
            <person name="Thomas K."/>
            <person name="Ghosh A."/>
        </authorList>
    </citation>
    <scope>NUCLEOTIDE SEQUENCE [LARGE SCALE GENOMIC DNA]</scope>
    <source>
        <strain evidence="7 8">F-B2</strain>
    </source>
</reference>
<dbReference type="InterPro" id="IPR022791">
    <property type="entry name" value="L-PG_synthase/AglD"/>
</dbReference>
<dbReference type="PANTHER" id="PTHR39087:SF2">
    <property type="entry name" value="UPF0104 MEMBRANE PROTEIN MJ1595"/>
    <property type="match status" value="1"/>
</dbReference>
<feature type="transmembrane region" description="Helical" evidence="6">
    <location>
        <begin position="40"/>
        <end position="59"/>
    </location>
</feature>
<gene>
    <name evidence="7" type="ORF">E2R54_13940</name>
</gene>
<dbReference type="Proteomes" id="UP000295633">
    <property type="component" value="Unassembled WGS sequence"/>
</dbReference>
<keyword evidence="4 6" id="KW-1133">Transmembrane helix</keyword>
<keyword evidence="5 6" id="KW-0472">Membrane</keyword>
<evidence type="ECO:0000256" key="5">
    <source>
        <dbReference type="ARBA" id="ARBA00023136"/>
    </source>
</evidence>
<dbReference type="AlphaFoldDB" id="A0A4R5YLH3"/>
<evidence type="ECO:0000256" key="6">
    <source>
        <dbReference type="SAM" id="Phobius"/>
    </source>
</evidence>
<evidence type="ECO:0000256" key="2">
    <source>
        <dbReference type="ARBA" id="ARBA00022475"/>
    </source>
</evidence>
<keyword evidence="2" id="KW-1003">Cell membrane</keyword>